<dbReference type="Pfam" id="PF00890">
    <property type="entry name" value="FAD_binding_2"/>
    <property type="match status" value="2"/>
</dbReference>
<evidence type="ECO:0000259" key="10">
    <source>
        <dbReference type="Pfam" id="PF00890"/>
    </source>
</evidence>
<comment type="caution">
    <text evidence="11">The sequence shown here is derived from an EMBL/GenBank/DDBJ whole genome shotgun (WGS) entry which is preliminary data.</text>
</comment>
<dbReference type="InterPro" id="IPR036188">
    <property type="entry name" value="FAD/NAD-bd_sf"/>
</dbReference>
<dbReference type="InterPro" id="IPR027477">
    <property type="entry name" value="Succ_DH/fumarate_Rdtase_cat_sf"/>
</dbReference>
<evidence type="ECO:0000256" key="1">
    <source>
        <dbReference type="ARBA" id="ARBA00001974"/>
    </source>
</evidence>
<dbReference type="EC" id="1.4.3.16" evidence="4"/>
<proteinExistence type="inferred from homology"/>
<evidence type="ECO:0000256" key="6">
    <source>
        <dbReference type="ARBA" id="ARBA00022642"/>
    </source>
</evidence>
<name>A0A6P1ZEI0_9BACT</name>
<comment type="catalytic activity">
    <reaction evidence="9">
        <text>L-aspartate + O2 = iminosuccinate + H2O2</text>
        <dbReference type="Rhea" id="RHEA:25876"/>
        <dbReference type="ChEBI" id="CHEBI:15379"/>
        <dbReference type="ChEBI" id="CHEBI:16240"/>
        <dbReference type="ChEBI" id="CHEBI:29991"/>
        <dbReference type="ChEBI" id="CHEBI:77875"/>
        <dbReference type="EC" id="1.4.3.16"/>
    </reaction>
    <physiologicalReaction direction="left-to-right" evidence="9">
        <dbReference type="Rhea" id="RHEA:25877"/>
    </physiologicalReaction>
</comment>
<evidence type="ECO:0000256" key="5">
    <source>
        <dbReference type="ARBA" id="ARBA00022630"/>
    </source>
</evidence>
<protein>
    <recommendedName>
        <fullName evidence="4">L-aspartate oxidase</fullName>
        <ecNumber evidence="4">1.4.3.16</ecNumber>
    </recommendedName>
</protein>
<evidence type="ECO:0000256" key="4">
    <source>
        <dbReference type="ARBA" id="ARBA00012173"/>
    </source>
</evidence>
<evidence type="ECO:0000256" key="9">
    <source>
        <dbReference type="ARBA" id="ARBA00048305"/>
    </source>
</evidence>
<accession>A0A6P1ZEI0</accession>
<gene>
    <name evidence="11" type="ORF">DQK91_18220</name>
</gene>
<dbReference type="Gene3D" id="3.50.50.60">
    <property type="entry name" value="FAD/NAD(P)-binding domain"/>
    <property type="match status" value="2"/>
</dbReference>
<dbReference type="PANTHER" id="PTHR42716">
    <property type="entry name" value="L-ASPARTATE OXIDASE"/>
    <property type="match status" value="1"/>
</dbReference>
<evidence type="ECO:0000256" key="3">
    <source>
        <dbReference type="ARBA" id="ARBA00008562"/>
    </source>
</evidence>
<evidence type="ECO:0000313" key="11">
    <source>
        <dbReference type="EMBL" id="TVM31600.1"/>
    </source>
</evidence>
<dbReference type="InterPro" id="IPR003953">
    <property type="entry name" value="FAD-dep_OxRdtase_2_FAD-bd"/>
</dbReference>
<dbReference type="RefSeq" id="WP_144306832.1">
    <property type="nucleotide sequence ID" value="NZ_QMIF01000015.1"/>
</dbReference>
<comment type="cofactor">
    <cofactor evidence="1">
        <name>FAD</name>
        <dbReference type="ChEBI" id="CHEBI:57692"/>
    </cofactor>
</comment>
<reference evidence="11 12" key="1">
    <citation type="submission" date="2018-06" db="EMBL/GenBank/DDBJ databases">
        <title>Complete genome of Desulfovibrio marinus P48SEP.</title>
        <authorList>
            <person name="Crispim J.S."/>
            <person name="Vidigal P.M.P."/>
            <person name="Silva L.C.F."/>
            <person name="Araujo L.C."/>
            <person name="Laguardia C.N."/>
            <person name="Dias R.S."/>
            <person name="Sousa M.P."/>
            <person name="Paula S.O."/>
            <person name="Silva C."/>
        </authorList>
    </citation>
    <scope>NUCLEOTIDE SEQUENCE [LARGE SCALE GENOMIC DNA]</scope>
    <source>
        <strain evidence="11 12">P48SEP</strain>
    </source>
</reference>
<dbReference type="Proteomes" id="UP000434052">
    <property type="component" value="Unassembled WGS sequence"/>
</dbReference>
<comment type="similarity">
    <text evidence="3">Belongs to the FAD-dependent oxidoreductase 2 family. NadB subfamily.</text>
</comment>
<dbReference type="PRINTS" id="PR00368">
    <property type="entry name" value="FADPNR"/>
</dbReference>
<dbReference type="GO" id="GO:0034628">
    <property type="term" value="P:'de novo' NAD+ biosynthetic process from L-aspartate"/>
    <property type="evidence" value="ECO:0007669"/>
    <property type="project" value="TreeGrafter"/>
</dbReference>
<feature type="domain" description="FAD-dependent oxidoreductase 2 FAD-binding" evidence="10">
    <location>
        <begin position="309"/>
        <end position="354"/>
    </location>
</feature>
<dbReference type="OrthoDB" id="9806724at2"/>
<keyword evidence="5" id="KW-0285">Flavoprotein</keyword>
<evidence type="ECO:0000256" key="8">
    <source>
        <dbReference type="ARBA" id="ARBA00023002"/>
    </source>
</evidence>
<dbReference type="PANTHER" id="PTHR42716:SF2">
    <property type="entry name" value="L-ASPARTATE OXIDASE, CHLOROPLASTIC"/>
    <property type="match status" value="1"/>
</dbReference>
<evidence type="ECO:0000256" key="2">
    <source>
        <dbReference type="ARBA" id="ARBA00004950"/>
    </source>
</evidence>
<keyword evidence="7" id="KW-0274">FAD</keyword>
<dbReference type="InterPro" id="IPR005288">
    <property type="entry name" value="NadB"/>
</dbReference>
<evidence type="ECO:0000313" key="12">
    <source>
        <dbReference type="Proteomes" id="UP000434052"/>
    </source>
</evidence>
<dbReference type="SUPFAM" id="SSF51905">
    <property type="entry name" value="FAD/NAD(P)-binding domain"/>
    <property type="match status" value="1"/>
</dbReference>
<dbReference type="Gene3D" id="3.90.700.10">
    <property type="entry name" value="Succinate dehydrogenase/fumarate reductase flavoprotein, catalytic domain"/>
    <property type="match status" value="1"/>
</dbReference>
<sequence>MRLAETDVLVLGAGLAGLSAARSVLAATSLSHTPLRVTVAWSGRGPAGSSFANHNNGWGLLAPDDDASREEVVARAVRIASPGFIDPRLVTILAEEAADRRRELEPLGILPLKRTSRVCFAPELRAYVYRDARAVFRALAGHVASCGGELLEGVEAVRLITLDNAVRGALLVDNAGEPMLCATRAVVCALGGPAPLLPHHVAGGGNPGTSPALLAQAGVQLVNTAYLQWMWHDVEGGQFVRIDRLPWGTAQDGAAALPPGDLRLLQARGDHFPRSYDLPDEALDLALGRLAVADPDGAVSVRNEDGAVLRIRPHAHAANGGARIDEHGRTSVNGLWVCGECAGGMHGANRLGGAMIAACLVFGRRAGMDAATCAAETPTPNRGTLVEAATAWMADAKCSAEQHGPQLDPHRAARALFLRDGGDARAMLQELGALSLHKSAPEDDPQGQLLTCLAKTRVQEAIIRRT</sequence>
<dbReference type="GO" id="GO:0008734">
    <property type="term" value="F:L-aspartate oxidase activity"/>
    <property type="evidence" value="ECO:0007669"/>
    <property type="project" value="UniProtKB-EC"/>
</dbReference>
<organism evidence="11 12">
    <name type="scientific">Oceanidesulfovibrio marinus</name>
    <dbReference type="NCBI Taxonomy" id="370038"/>
    <lineage>
        <taxon>Bacteria</taxon>
        <taxon>Pseudomonadati</taxon>
        <taxon>Thermodesulfobacteriota</taxon>
        <taxon>Desulfovibrionia</taxon>
        <taxon>Desulfovibrionales</taxon>
        <taxon>Desulfovibrionaceae</taxon>
        <taxon>Oceanidesulfovibrio</taxon>
    </lineage>
</organism>
<dbReference type="EMBL" id="QMIF01000015">
    <property type="protein sequence ID" value="TVM31600.1"/>
    <property type="molecule type" value="Genomic_DNA"/>
</dbReference>
<dbReference type="AlphaFoldDB" id="A0A6P1ZEI0"/>
<feature type="domain" description="FAD-dependent oxidoreductase 2 FAD-binding" evidence="10">
    <location>
        <begin position="7"/>
        <end position="232"/>
    </location>
</feature>
<comment type="pathway">
    <text evidence="2">Cofactor biosynthesis; NAD(+) biosynthesis; iminoaspartate from L-aspartate (oxidase route): step 1/1.</text>
</comment>
<keyword evidence="6" id="KW-0662">Pyridine nucleotide biosynthesis</keyword>
<evidence type="ECO:0000256" key="7">
    <source>
        <dbReference type="ARBA" id="ARBA00022827"/>
    </source>
</evidence>
<keyword evidence="8" id="KW-0560">Oxidoreductase</keyword>